<dbReference type="GO" id="GO:0016787">
    <property type="term" value="F:hydrolase activity"/>
    <property type="evidence" value="ECO:0007669"/>
    <property type="project" value="UniProtKB-KW"/>
</dbReference>
<feature type="domain" description="Helicase ATP-binding" evidence="6">
    <location>
        <begin position="165"/>
        <end position="335"/>
    </location>
</feature>
<dbReference type="SMART" id="SM00490">
    <property type="entry name" value="HELICc"/>
    <property type="match status" value="1"/>
</dbReference>
<dbReference type="GO" id="GO:0005829">
    <property type="term" value="C:cytosol"/>
    <property type="evidence" value="ECO:0007669"/>
    <property type="project" value="TreeGrafter"/>
</dbReference>
<gene>
    <name evidence="8" type="primary">dbp1</name>
</gene>
<name>Q3LWF0_BIGNA</name>
<evidence type="ECO:0000256" key="1">
    <source>
        <dbReference type="ARBA" id="ARBA00022741"/>
    </source>
</evidence>
<keyword evidence="1 5" id="KW-0547">Nucleotide-binding</keyword>
<dbReference type="PROSITE" id="PS51192">
    <property type="entry name" value="HELICASE_ATP_BIND_1"/>
    <property type="match status" value="1"/>
</dbReference>
<keyword evidence="4 5" id="KW-0067">ATP-binding</keyword>
<dbReference type="InterPro" id="IPR044742">
    <property type="entry name" value="DEAD/DEAH_RhlB"/>
</dbReference>
<dbReference type="AlphaFoldDB" id="Q3LWF0"/>
<dbReference type="CDD" id="cd00268">
    <property type="entry name" value="DEADc"/>
    <property type="match status" value="1"/>
</dbReference>
<dbReference type="PANTHER" id="PTHR47959:SF1">
    <property type="entry name" value="ATP-DEPENDENT RNA HELICASE DBPA"/>
    <property type="match status" value="1"/>
</dbReference>
<reference evidence="8 9" key="1">
    <citation type="journal article" date="2006" name="Proc. Natl. Acad. Sci. U.S.A.">
        <title>Complete nucleotide sequence of the chlorarachniophyte nucleomorph: nature's smallest nucleus.</title>
        <authorList>
            <person name="Gilson P.R."/>
            <person name="Su V."/>
            <person name="Slamovits C.H."/>
            <person name="Reith M.E."/>
            <person name="Keeling P.J."/>
            <person name="McFadden G.I."/>
        </authorList>
    </citation>
    <scope>NUCLEOTIDE SEQUENCE [LARGE SCALE GENOMIC DNA]</scope>
    <source>
        <strain evidence="9">CCMP621</strain>
    </source>
</reference>
<evidence type="ECO:0000259" key="7">
    <source>
        <dbReference type="PROSITE" id="PS51194"/>
    </source>
</evidence>
<feature type="domain" description="Helicase C-terminal" evidence="7">
    <location>
        <begin position="363"/>
        <end position="507"/>
    </location>
</feature>
<protein>
    <submittedName>
        <fullName evidence="8">ATP-dependent RNA helicase</fullName>
    </submittedName>
</protein>
<dbReference type="Gene3D" id="3.40.50.300">
    <property type="entry name" value="P-loop containing nucleotide triphosphate hydrolases"/>
    <property type="match status" value="2"/>
</dbReference>
<dbReference type="InterPro" id="IPR011545">
    <property type="entry name" value="DEAD/DEAH_box_helicase_dom"/>
</dbReference>
<evidence type="ECO:0000256" key="5">
    <source>
        <dbReference type="RuleBase" id="RU000492"/>
    </source>
</evidence>
<dbReference type="GO" id="GO:0003724">
    <property type="term" value="F:RNA helicase activity"/>
    <property type="evidence" value="ECO:0007669"/>
    <property type="project" value="TreeGrafter"/>
</dbReference>
<dbReference type="GO" id="GO:0005524">
    <property type="term" value="F:ATP binding"/>
    <property type="evidence" value="ECO:0007669"/>
    <property type="project" value="UniProtKB-KW"/>
</dbReference>
<dbReference type="InterPro" id="IPR050079">
    <property type="entry name" value="DEAD_box_RNA_helicase"/>
</dbReference>
<dbReference type="RefSeq" id="XP_001712827.1">
    <property type="nucleotide sequence ID" value="XM_001712775.1"/>
</dbReference>
<evidence type="ECO:0000256" key="3">
    <source>
        <dbReference type="ARBA" id="ARBA00022806"/>
    </source>
</evidence>
<evidence type="ECO:0000313" key="9">
    <source>
        <dbReference type="Proteomes" id="UP000243425"/>
    </source>
</evidence>
<dbReference type="Pfam" id="PF00270">
    <property type="entry name" value="DEAD"/>
    <property type="match status" value="1"/>
</dbReference>
<evidence type="ECO:0000256" key="2">
    <source>
        <dbReference type="ARBA" id="ARBA00022801"/>
    </source>
</evidence>
<keyword evidence="8" id="KW-0542">Nucleomorph</keyword>
<organism evidence="8 9">
    <name type="scientific">Bigelowiella natans</name>
    <name type="common">Pedinomonas minutissima</name>
    <name type="synonym">Chlorarachnion sp. (strain CCMP621)</name>
    <dbReference type="NCBI Taxonomy" id="227086"/>
    <lineage>
        <taxon>Eukaryota</taxon>
        <taxon>Sar</taxon>
        <taxon>Rhizaria</taxon>
        <taxon>Cercozoa</taxon>
        <taxon>Chlorarachniophyceae</taxon>
        <taxon>Bigelowiella</taxon>
    </lineage>
</organism>
<dbReference type="GO" id="GO:0003676">
    <property type="term" value="F:nucleic acid binding"/>
    <property type="evidence" value="ECO:0007669"/>
    <property type="project" value="InterPro"/>
</dbReference>
<dbReference type="SMART" id="SM00487">
    <property type="entry name" value="DEXDc"/>
    <property type="match status" value="1"/>
</dbReference>
<dbReference type="InterPro" id="IPR001650">
    <property type="entry name" value="Helicase_C-like"/>
</dbReference>
<accession>Q3LWF0</accession>
<dbReference type="Pfam" id="PF00271">
    <property type="entry name" value="Helicase_C"/>
    <property type="match status" value="1"/>
</dbReference>
<geneLocation type="nucleomorph" evidence="8"/>
<keyword evidence="2 5" id="KW-0378">Hydrolase</keyword>
<dbReference type="GeneID" id="5788450"/>
<dbReference type="PROSITE" id="PS51194">
    <property type="entry name" value="HELICASE_CTER"/>
    <property type="match status" value="1"/>
</dbReference>
<evidence type="ECO:0000256" key="4">
    <source>
        <dbReference type="ARBA" id="ARBA00022840"/>
    </source>
</evidence>
<comment type="similarity">
    <text evidence="5">Belongs to the DEAD box helicase family.</text>
</comment>
<dbReference type="EMBL" id="DQ158856">
    <property type="protein sequence ID" value="ABA27215.1"/>
    <property type="molecule type" value="Genomic_DNA"/>
</dbReference>
<sequence>MLHSKSYNNNFDRPINKFDSNNKILSSETNNKNKYDYKVFKKIKKAKIIANISQFYNNFNTNHKTKTVYPDKVKYIFNKSIEKKKPLVLIGLIHKFLNGYDTFSKICKNLKITKIETEDKRILSSNNSFFNLFQHWNFIKIHKSVLSYLKNTRRLYPLPIQSLVIPKILFGKDIFCLAKTGSGKTLCYLIPLIVGLNRLKNVRNIVIAPTRELVLQIGRESYYLTKHSNIRTFCFYGGSNLANSINSLFKENNIIVTTPGRLIDLILLIKKKPLWNIKKIIMDEADKILDIDFEISIKRILKNVRRDKQLLLFASCMGLKISQIINLSVFLKYPIRFNMGERSKINSNISQFFEYIEIFKKQRLLEIISYWYVKGSVIVFVNTIKSAQLVNKLLIEAGYKSKSLFGTQSQIERMITLYSFRNENNSILVSTSLASRGLDFKNVNLVINFDIPSSLEEYINRIGRTGRLNKKGTAITLINSSKDKISSDLWDYMFRYNLHLTRTMDVI</sequence>
<keyword evidence="3 5" id="KW-0347">Helicase</keyword>
<evidence type="ECO:0000259" key="6">
    <source>
        <dbReference type="PROSITE" id="PS51192"/>
    </source>
</evidence>
<dbReference type="InterPro" id="IPR027417">
    <property type="entry name" value="P-loop_NTPase"/>
</dbReference>
<dbReference type="InterPro" id="IPR014001">
    <property type="entry name" value="Helicase_ATP-bd"/>
</dbReference>
<proteinExistence type="inferred from homology"/>
<dbReference type="PROSITE" id="PS00039">
    <property type="entry name" value="DEAD_ATP_HELICASE"/>
    <property type="match status" value="1"/>
</dbReference>
<dbReference type="SUPFAM" id="SSF52540">
    <property type="entry name" value="P-loop containing nucleoside triphosphate hydrolases"/>
    <property type="match status" value="1"/>
</dbReference>
<dbReference type="InterPro" id="IPR000629">
    <property type="entry name" value="RNA-helicase_DEAD-box_CS"/>
</dbReference>
<dbReference type="CDD" id="cd18787">
    <property type="entry name" value="SF2_C_DEAD"/>
    <property type="match status" value="1"/>
</dbReference>
<evidence type="ECO:0000313" key="8">
    <source>
        <dbReference type="EMBL" id="ABA27215.1"/>
    </source>
</evidence>
<dbReference type="Proteomes" id="UP000243425">
    <property type="component" value="Nucleomorph 1"/>
</dbReference>
<dbReference type="PANTHER" id="PTHR47959">
    <property type="entry name" value="ATP-DEPENDENT RNA HELICASE RHLE-RELATED"/>
    <property type="match status" value="1"/>
</dbReference>